<dbReference type="InterPro" id="IPR056186">
    <property type="entry name" value="PDZ_CPAF-rel"/>
</dbReference>
<accession>A0A2J6RAN1</accession>
<feature type="compositionally biased region" description="Polar residues" evidence="1">
    <location>
        <begin position="236"/>
        <end position="247"/>
    </location>
</feature>
<keyword evidence="5" id="KW-1185">Reference proteome</keyword>
<evidence type="ECO:0000313" key="5">
    <source>
        <dbReference type="Proteomes" id="UP000235786"/>
    </source>
</evidence>
<evidence type="ECO:0000256" key="1">
    <source>
        <dbReference type="SAM" id="MobiDB-lite"/>
    </source>
</evidence>
<dbReference type="InterPro" id="IPR029045">
    <property type="entry name" value="ClpP/crotonase-like_dom_sf"/>
</dbReference>
<feature type="region of interest" description="Disordered" evidence="1">
    <location>
        <begin position="220"/>
        <end position="247"/>
    </location>
</feature>
<dbReference type="InterPro" id="IPR005151">
    <property type="entry name" value="Tail-specific_protease"/>
</dbReference>
<dbReference type="Pfam" id="PF03572">
    <property type="entry name" value="Peptidase_S41"/>
    <property type="match status" value="1"/>
</dbReference>
<dbReference type="Gene3D" id="3.90.226.10">
    <property type="entry name" value="2-enoyl-CoA Hydratase, Chain A, domain 1"/>
    <property type="match status" value="1"/>
</dbReference>
<dbReference type="AlphaFoldDB" id="A0A2J6RAN1"/>
<sequence>MAFLEYVYPYLQFQSNQAYLKDLPSGWTLDGVDLFGGLSQISHNLETGAYSNQWQFETDLYTLVNILPRDFHLNLPMPLLSIFAFGTDFSLASVSLDGTSLPELQTYVESGYSTTIPSPIVSINGEPTADYILRGGVETQQYLDPDALYNLMLYSIPLAQQENGNAYKWGHLFGFASDSTTYSFSNGTTLTMPNLAILAEPFDGVVDGTTLFNLLEVPESPTSVSGSDDGADSGETNDATPLTSSTISTVSGYPTPIVLHPSGYTGGYFLNDSKVAVLAMTAFADPTESEEGNVLQQKVIRQFLAACKAAGMLKLIVDLQGNGGGHIESGYDAFKQLFPTIEPFGATRFRHTPFAEYISMLSSTDGVYNYTDHIEYQVQAVLDVDLEKFPNYQDFMGPDVIYGDNFTSLMRYNLSDPTIQLPFVISGYYNNTNIAPQLFAAEDIVMILDGSCGSTCALFSQFMKSQAGVRSIAVGGRPQQAPMQGVAGSKGAEVYTYGNIDEILIATDQLYQDSHGTFPPYTGPPEYNISLAAPPLGPSLSKNGRFNLRNNYNSSSPTEIPLHFVYEAANCRLWYQPGDLVAIENLWERVVDVAWGSGKCVSGSTVTDDDTMPSGAYDTVPFGPGAVSQVLLNASLPGLIPNKDAGSGQSSGLGTLIIQIVS</sequence>
<dbReference type="OrthoDB" id="3534988at2759"/>
<dbReference type="InterPro" id="IPR052766">
    <property type="entry name" value="S41A_metabolite_peptidase"/>
</dbReference>
<dbReference type="SUPFAM" id="SSF52096">
    <property type="entry name" value="ClpP/crotonase"/>
    <property type="match status" value="1"/>
</dbReference>
<dbReference type="EMBL" id="KZ613952">
    <property type="protein sequence ID" value="PMD35586.1"/>
    <property type="molecule type" value="Genomic_DNA"/>
</dbReference>
<dbReference type="PANTHER" id="PTHR37049:SF4">
    <property type="entry name" value="RHODANESE DOMAIN-CONTAINING PROTEIN"/>
    <property type="match status" value="1"/>
</dbReference>
<dbReference type="GO" id="GO:0006508">
    <property type="term" value="P:proteolysis"/>
    <property type="evidence" value="ECO:0007669"/>
    <property type="project" value="InterPro"/>
</dbReference>
<dbReference type="Pfam" id="PF23658">
    <property type="entry name" value="PDZ_CPAF_rel"/>
    <property type="match status" value="1"/>
</dbReference>
<protein>
    <submittedName>
        <fullName evidence="4">Uncharacterized protein</fullName>
    </submittedName>
</protein>
<proteinExistence type="predicted"/>
<dbReference type="PANTHER" id="PTHR37049">
    <property type="entry name" value="PEPTIDASE S41 FAMILY PROTEIN"/>
    <property type="match status" value="1"/>
</dbReference>
<dbReference type="GO" id="GO:0008236">
    <property type="term" value="F:serine-type peptidase activity"/>
    <property type="evidence" value="ECO:0007669"/>
    <property type="project" value="InterPro"/>
</dbReference>
<dbReference type="Proteomes" id="UP000235786">
    <property type="component" value="Unassembled WGS sequence"/>
</dbReference>
<organism evidence="4 5">
    <name type="scientific">Hyaloscypha variabilis (strain UAMH 11265 / GT02V1 / F)</name>
    <name type="common">Meliniomyces variabilis</name>
    <dbReference type="NCBI Taxonomy" id="1149755"/>
    <lineage>
        <taxon>Eukaryota</taxon>
        <taxon>Fungi</taxon>
        <taxon>Dikarya</taxon>
        <taxon>Ascomycota</taxon>
        <taxon>Pezizomycotina</taxon>
        <taxon>Leotiomycetes</taxon>
        <taxon>Helotiales</taxon>
        <taxon>Hyaloscyphaceae</taxon>
        <taxon>Hyaloscypha</taxon>
        <taxon>Hyaloscypha variabilis</taxon>
    </lineage>
</organism>
<evidence type="ECO:0000313" key="4">
    <source>
        <dbReference type="EMBL" id="PMD35586.1"/>
    </source>
</evidence>
<evidence type="ECO:0000259" key="2">
    <source>
        <dbReference type="Pfam" id="PF03572"/>
    </source>
</evidence>
<feature type="domain" description="Tail specific protease" evidence="2">
    <location>
        <begin position="274"/>
        <end position="466"/>
    </location>
</feature>
<name>A0A2J6RAN1_HYAVF</name>
<gene>
    <name evidence="4" type="ORF">L207DRAFT_495997</name>
</gene>
<evidence type="ECO:0000259" key="3">
    <source>
        <dbReference type="Pfam" id="PF23658"/>
    </source>
</evidence>
<reference evidence="4 5" key="1">
    <citation type="submission" date="2016-04" db="EMBL/GenBank/DDBJ databases">
        <title>A degradative enzymes factory behind the ericoid mycorrhizal symbiosis.</title>
        <authorList>
            <consortium name="DOE Joint Genome Institute"/>
            <person name="Martino E."/>
            <person name="Morin E."/>
            <person name="Grelet G."/>
            <person name="Kuo A."/>
            <person name="Kohler A."/>
            <person name="Daghino S."/>
            <person name="Barry K."/>
            <person name="Choi C."/>
            <person name="Cichocki N."/>
            <person name="Clum A."/>
            <person name="Copeland A."/>
            <person name="Hainaut M."/>
            <person name="Haridas S."/>
            <person name="Labutti K."/>
            <person name="Lindquist E."/>
            <person name="Lipzen A."/>
            <person name="Khouja H.-R."/>
            <person name="Murat C."/>
            <person name="Ohm R."/>
            <person name="Olson A."/>
            <person name="Spatafora J."/>
            <person name="Veneault-Fourrey C."/>
            <person name="Henrissat B."/>
            <person name="Grigoriev I."/>
            <person name="Martin F."/>
            <person name="Perotto S."/>
        </authorList>
    </citation>
    <scope>NUCLEOTIDE SEQUENCE [LARGE SCALE GENOMIC DNA]</scope>
    <source>
        <strain evidence="4 5">F</strain>
    </source>
</reference>
<dbReference type="STRING" id="1149755.A0A2J6RAN1"/>
<feature type="domain" description="CPAF-like PDZ" evidence="3">
    <location>
        <begin position="85"/>
        <end position="203"/>
    </location>
</feature>